<dbReference type="GO" id="GO:0006412">
    <property type="term" value="P:translation"/>
    <property type="evidence" value="ECO:0007669"/>
    <property type="project" value="UniProtKB-UniRule"/>
</dbReference>
<keyword evidence="3" id="KW-0699">rRNA-binding</keyword>
<dbReference type="GO" id="GO:0070181">
    <property type="term" value="F:small ribosomal subunit rRNA binding"/>
    <property type="evidence" value="ECO:0007669"/>
    <property type="project" value="TreeGrafter"/>
</dbReference>
<evidence type="ECO:0000313" key="5">
    <source>
        <dbReference type="Proteomes" id="UP000231648"/>
    </source>
</evidence>
<comment type="similarity">
    <text evidence="1 3">Belongs to the bacterial ribosomal protein bS6 family.</text>
</comment>
<evidence type="ECO:0000313" key="4">
    <source>
        <dbReference type="EMBL" id="PJE57780.1"/>
    </source>
</evidence>
<organism evidence="4 5">
    <name type="scientific">Candidatus Portnoybacteria bacterium CG10_big_fil_rev_8_21_14_0_10_38_18</name>
    <dbReference type="NCBI Taxonomy" id="1974813"/>
    <lineage>
        <taxon>Bacteria</taxon>
        <taxon>Candidatus Portnoyibacteriota</taxon>
    </lineage>
</organism>
<dbReference type="InterPro" id="IPR014717">
    <property type="entry name" value="Transl_elong_EF1B/ribsomal_bS6"/>
</dbReference>
<dbReference type="Pfam" id="PF01250">
    <property type="entry name" value="Ribosomal_S6"/>
    <property type="match status" value="1"/>
</dbReference>
<evidence type="ECO:0000256" key="1">
    <source>
        <dbReference type="ARBA" id="ARBA00009512"/>
    </source>
</evidence>
<sequence>MTMDETQKQYEIIFILSPKLEGADLDKVKNEINEAINKLNGTISFKESEKRTLAYPINKQGQGIFVITEVAISPENINNLSKELRLNKQILRHLINQLELTKSETVKATKKLMPIKKKLITEKRIPSHAKASGSALEEIDKKLDELIDKI</sequence>
<dbReference type="Gene3D" id="3.30.70.60">
    <property type="match status" value="1"/>
</dbReference>
<reference evidence="5" key="1">
    <citation type="submission" date="2017-09" db="EMBL/GenBank/DDBJ databases">
        <title>Depth-based differentiation of microbial function through sediment-hosted aquifers and enrichment of novel symbionts in the deep terrestrial subsurface.</title>
        <authorList>
            <person name="Probst A.J."/>
            <person name="Ladd B."/>
            <person name="Jarett J.K."/>
            <person name="Geller-Mcgrath D.E."/>
            <person name="Sieber C.M.K."/>
            <person name="Emerson J.B."/>
            <person name="Anantharaman K."/>
            <person name="Thomas B.C."/>
            <person name="Malmstrom R."/>
            <person name="Stieglmeier M."/>
            <person name="Klingl A."/>
            <person name="Woyke T."/>
            <person name="Ryan C.M."/>
            <person name="Banfield J.F."/>
        </authorList>
    </citation>
    <scope>NUCLEOTIDE SEQUENCE [LARGE SCALE GENOMIC DNA]</scope>
</reference>
<accession>A0A2M8KCY5</accession>
<dbReference type="GO" id="GO:0005737">
    <property type="term" value="C:cytoplasm"/>
    <property type="evidence" value="ECO:0007669"/>
    <property type="project" value="UniProtKB-ARBA"/>
</dbReference>
<proteinExistence type="inferred from homology"/>
<dbReference type="HAMAP" id="MF_00360">
    <property type="entry name" value="Ribosomal_bS6"/>
    <property type="match status" value="1"/>
</dbReference>
<dbReference type="GO" id="GO:0005840">
    <property type="term" value="C:ribosome"/>
    <property type="evidence" value="ECO:0007669"/>
    <property type="project" value="UniProtKB-KW"/>
</dbReference>
<gene>
    <name evidence="3 4" type="primary">rpsF</name>
    <name evidence="4" type="ORF">COU82_00090</name>
</gene>
<evidence type="ECO:0000256" key="3">
    <source>
        <dbReference type="HAMAP-Rule" id="MF_00360"/>
    </source>
</evidence>
<dbReference type="EMBL" id="PFDX01000002">
    <property type="protein sequence ID" value="PJE57780.1"/>
    <property type="molecule type" value="Genomic_DNA"/>
</dbReference>
<dbReference type="PANTHER" id="PTHR21011">
    <property type="entry name" value="MITOCHONDRIAL 28S RIBOSOMAL PROTEIN S6"/>
    <property type="match status" value="1"/>
</dbReference>
<dbReference type="InterPro" id="IPR020814">
    <property type="entry name" value="Ribosomal_S6_plastid/chlpt"/>
</dbReference>
<dbReference type="Proteomes" id="UP000231648">
    <property type="component" value="Unassembled WGS sequence"/>
</dbReference>
<dbReference type="GO" id="GO:0003735">
    <property type="term" value="F:structural constituent of ribosome"/>
    <property type="evidence" value="ECO:0007669"/>
    <property type="project" value="InterPro"/>
</dbReference>
<keyword evidence="3 4" id="KW-0689">Ribosomal protein</keyword>
<keyword evidence="3" id="KW-0694">RNA-binding</keyword>
<dbReference type="CDD" id="cd00473">
    <property type="entry name" value="bS6"/>
    <property type="match status" value="1"/>
</dbReference>
<name>A0A2M8KCY5_9BACT</name>
<dbReference type="GO" id="GO:1990904">
    <property type="term" value="C:ribonucleoprotein complex"/>
    <property type="evidence" value="ECO:0007669"/>
    <property type="project" value="UniProtKB-KW"/>
</dbReference>
<dbReference type="SUPFAM" id="SSF54995">
    <property type="entry name" value="Ribosomal protein S6"/>
    <property type="match status" value="1"/>
</dbReference>
<keyword evidence="3" id="KW-0687">Ribonucleoprotein</keyword>
<dbReference type="PANTHER" id="PTHR21011:SF1">
    <property type="entry name" value="SMALL RIBOSOMAL SUBUNIT PROTEIN BS6M"/>
    <property type="match status" value="1"/>
</dbReference>
<dbReference type="InterPro" id="IPR035980">
    <property type="entry name" value="Ribosomal_bS6_sf"/>
</dbReference>
<protein>
    <recommendedName>
        <fullName evidence="2 3">Small ribosomal subunit protein bS6</fullName>
    </recommendedName>
</protein>
<dbReference type="NCBIfam" id="TIGR00166">
    <property type="entry name" value="S6"/>
    <property type="match status" value="1"/>
</dbReference>
<evidence type="ECO:0000256" key="2">
    <source>
        <dbReference type="ARBA" id="ARBA00035294"/>
    </source>
</evidence>
<dbReference type="InterPro" id="IPR000529">
    <property type="entry name" value="Ribosomal_bS6"/>
</dbReference>
<dbReference type="AlphaFoldDB" id="A0A2M8KCY5"/>
<comment type="function">
    <text evidence="3">Binds together with bS18 to 16S ribosomal RNA.</text>
</comment>
<comment type="caution">
    <text evidence="4">The sequence shown here is derived from an EMBL/GenBank/DDBJ whole genome shotgun (WGS) entry which is preliminary data.</text>
</comment>